<protein>
    <submittedName>
        <fullName evidence="2">Transposase</fullName>
    </submittedName>
</protein>
<proteinExistence type="predicted"/>
<organism evidence="2 3">
    <name type="scientific">Metabacillus sediminilitoris</name>
    <dbReference type="NCBI Taxonomy" id="2567941"/>
    <lineage>
        <taxon>Bacteria</taxon>
        <taxon>Bacillati</taxon>
        <taxon>Bacillota</taxon>
        <taxon>Bacilli</taxon>
        <taxon>Bacillales</taxon>
        <taxon>Bacillaceae</taxon>
        <taxon>Metabacillus</taxon>
    </lineage>
</organism>
<dbReference type="Proteomes" id="UP000310334">
    <property type="component" value="Unassembled WGS sequence"/>
</dbReference>
<evidence type="ECO:0000313" key="2">
    <source>
        <dbReference type="EMBL" id="THF78933.1"/>
    </source>
</evidence>
<sequence>MAFVWNAQLKKEIQTNVAYRWFLRLKLTDPVPDYSINISV</sequence>
<dbReference type="OrthoDB" id="9182628at2"/>
<evidence type="ECO:0000259" key="1">
    <source>
        <dbReference type="Pfam" id="PF05598"/>
    </source>
</evidence>
<accession>A0A4V3WF55</accession>
<dbReference type="AlphaFoldDB" id="A0A4V3WF55"/>
<comment type="caution">
    <text evidence="2">The sequence shown here is derived from an EMBL/GenBank/DDBJ whole genome shotgun (WGS) entry which is preliminary data.</text>
</comment>
<name>A0A4V3WF55_9BACI</name>
<reference evidence="2 3" key="1">
    <citation type="submission" date="2019-04" db="EMBL/GenBank/DDBJ databases">
        <title>Bacillus sediminilitoris sp. nov., isolated from a tidal flat sediment on the East China Sea.</title>
        <authorList>
            <person name="Wei Y."/>
            <person name="Mao H."/>
            <person name="Fang J."/>
        </authorList>
    </citation>
    <scope>NUCLEOTIDE SEQUENCE [LARGE SCALE GENOMIC DNA]</scope>
    <source>
        <strain evidence="2 3">DSL-17</strain>
    </source>
</reference>
<feature type="domain" description="Transposase InsH N-terminal" evidence="1">
    <location>
        <begin position="8"/>
        <end position="35"/>
    </location>
</feature>
<dbReference type="EMBL" id="SSNT01000010">
    <property type="protein sequence ID" value="THF78933.1"/>
    <property type="molecule type" value="Genomic_DNA"/>
</dbReference>
<evidence type="ECO:0000313" key="3">
    <source>
        <dbReference type="Proteomes" id="UP000310334"/>
    </source>
</evidence>
<keyword evidence="3" id="KW-1185">Reference proteome</keyword>
<dbReference type="Pfam" id="PF05598">
    <property type="entry name" value="DUF772"/>
    <property type="match status" value="1"/>
</dbReference>
<dbReference type="InterPro" id="IPR008490">
    <property type="entry name" value="Transposase_InsH_N"/>
</dbReference>
<gene>
    <name evidence="2" type="ORF">E6W99_14525</name>
</gene>